<protein>
    <recommendedName>
        <fullName evidence="4">Reverse transcriptase Ty1/copia-type domain-containing protein</fullName>
    </recommendedName>
</protein>
<name>A0AAQ3RGQ7_VIGMU</name>
<accession>A0AAQ3RGQ7</accession>
<feature type="compositionally biased region" description="Basic and acidic residues" evidence="1">
    <location>
        <begin position="209"/>
        <end position="220"/>
    </location>
</feature>
<gene>
    <name evidence="2" type="ORF">V8G54_032489</name>
</gene>
<dbReference type="PANTHER" id="PTHR11439:SF500">
    <property type="entry name" value="RNA-DIRECTED DNA POLYMERASE"/>
    <property type="match status" value="1"/>
</dbReference>
<dbReference type="CDD" id="cd09272">
    <property type="entry name" value="RNase_HI_RT_Ty1"/>
    <property type="match status" value="1"/>
</dbReference>
<organism evidence="2 3">
    <name type="scientific">Vigna mungo</name>
    <name type="common">Black gram</name>
    <name type="synonym">Phaseolus mungo</name>
    <dbReference type="NCBI Taxonomy" id="3915"/>
    <lineage>
        <taxon>Eukaryota</taxon>
        <taxon>Viridiplantae</taxon>
        <taxon>Streptophyta</taxon>
        <taxon>Embryophyta</taxon>
        <taxon>Tracheophyta</taxon>
        <taxon>Spermatophyta</taxon>
        <taxon>Magnoliopsida</taxon>
        <taxon>eudicotyledons</taxon>
        <taxon>Gunneridae</taxon>
        <taxon>Pentapetalae</taxon>
        <taxon>rosids</taxon>
        <taxon>fabids</taxon>
        <taxon>Fabales</taxon>
        <taxon>Fabaceae</taxon>
        <taxon>Papilionoideae</taxon>
        <taxon>50 kb inversion clade</taxon>
        <taxon>NPAAA clade</taxon>
        <taxon>indigoferoid/millettioid clade</taxon>
        <taxon>Phaseoleae</taxon>
        <taxon>Vigna</taxon>
    </lineage>
</organism>
<feature type="region of interest" description="Disordered" evidence="1">
    <location>
        <begin position="209"/>
        <end position="228"/>
    </location>
</feature>
<dbReference type="EMBL" id="CP144691">
    <property type="protein sequence ID" value="WVY93401.1"/>
    <property type="molecule type" value="Genomic_DNA"/>
</dbReference>
<evidence type="ECO:0008006" key="4">
    <source>
        <dbReference type="Google" id="ProtNLM"/>
    </source>
</evidence>
<dbReference type="Proteomes" id="UP001374535">
    <property type="component" value="Chromosome 10"/>
</dbReference>
<sequence length="228" mass="25406">MLLFSLKELGELDYFLGLEVKYLPDSSLIMTQTKYIRDLLSKTHMIEAHPISSPMVSNCKVSKHGADLFSDPTLYRSVGGALQYVTLTRLEISFSVNKYLKGTIFHELHFQVASPHCSFSLKAYCDADWASDVDDRRSTSKAAIFLGPNLISWGPRKQQIYRSLAQTSAELSWISALLTELHVQISTPVLLGAGKYMIGAGKCRRGRGIGEKEKRTERSGNRTVEAGN</sequence>
<proteinExistence type="predicted"/>
<keyword evidence="3" id="KW-1185">Reference proteome</keyword>
<reference evidence="2 3" key="1">
    <citation type="journal article" date="2023" name="Life. Sci Alliance">
        <title>Evolutionary insights into 3D genome organization and epigenetic landscape of Vigna mungo.</title>
        <authorList>
            <person name="Junaid A."/>
            <person name="Singh B."/>
            <person name="Bhatia S."/>
        </authorList>
    </citation>
    <scope>NUCLEOTIDE SEQUENCE [LARGE SCALE GENOMIC DNA]</scope>
    <source>
        <strain evidence="2">Urdbean</strain>
    </source>
</reference>
<evidence type="ECO:0000256" key="1">
    <source>
        <dbReference type="SAM" id="MobiDB-lite"/>
    </source>
</evidence>
<evidence type="ECO:0000313" key="3">
    <source>
        <dbReference type="Proteomes" id="UP001374535"/>
    </source>
</evidence>
<dbReference type="AlphaFoldDB" id="A0AAQ3RGQ7"/>
<evidence type="ECO:0000313" key="2">
    <source>
        <dbReference type="EMBL" id="WVY93401.1"/>
    </source>
</evidence>
<dbReference type="PANTHER" id="PTHR11439">
    <property type="entry name" value="GAG-POL-RELATED RETROTRANSPOSON"/>
    <property type="match status" value="1"/>
</dbReference>